<dbReference type="OrthoDB" id="1077582at2759"/>
<feature type="chain" id="PRO_5007860248" description="Wax synthase domain-containing protein" evidence="6">
    <location>
        <begin position="23"/>
        <end position="442"/>
    </location>
</feature>
<dbReference type="EMBL" id="KV407454">
    <property type="protein sequence ID" value="KZF26455.1"/>
    <property type="molecule type" value="Genomic_DNA"/>
</dbReference>
<feature type="transmembrane region" description="Helical" evidence="5">
    <location>
        <begin position="390"/>
        <end position="412"/>
    </location>
</feature>
<feature type="transmembrane region" description="Helical" evidence="5">
    <location>
        <begin position="58"/>
        <end position="77"/>
    </location>
</feature>
<keyword evidence="2 5" id="KW-0812">Transmembrane</keyword>
<dbReference type="GeneID" id="28895867"/>
<keyword evidence="3 5" id="KW-1133">Transmembrane helix</keyword>
<evidence type="ECO:0000256" key="6">
    <source>
        <dbReference type="SAM" id="SignalP"/>
    </source>
</evidence>
<feature type="domain" description="Wax synthase" evidence="7">
    <location>
        <begin position="268"/>
        <end position="355"/>
    </location>
</feature>
<name>A0A165JNK9_XYLHT</name>
<proteinExistence type="predicted"/>
<dbReference type="InParanoid" id="A0A165JNK9"/>
<evidence type="ECO:0000256" key="2">
    <source>
        <dbReference type="ARBA" id="ARBA00022692"/>
    </source>
</evidence>
<keyword evidence="6" id="KW-0732">Signal</keyword>
<feature type="signal peptide" evidence="6">
    <location>
        <begin position="1"/>
        <end position="22"/>
    </location>
</feature>
<evidence type="ECO:0000256" key="5">
    <source>
        <dbReference type="SAM" id="Phobius"/>
    </source>
</evidence>
<evidence type="ECO:0000259" key="7">
    <source>
        <dbReference type="Pfam" id="PF13813"/>
    </source>
</evidence>
<evidence type="ECO:0000256" key="4">
    <source>
        <dbReference type="ARBA" id="ARBA00023136"/>
    </source>
</evidence>
<dbReference type="STRING" id="1328760.A0A165JNK9"/>
<dbReference type="InterPro" id="IPR032805">
    <property type="entry name" value="Wax_synthase_dom"/>
</dbReference>
<evidence type="ECO:0000256" key="3">
    <source>
        <dbReference type="ARBA" id="ARBA00022989"/>
    </source>
</evidence>
<feature type="transmembrane region" description="Helical" evidence="5">
    <location>
        <begin position="32"/>
        <end position="51"/>
    </location>
</feature>
<feature type="transmembrane region" description="Helical" evidence="5">
    <location>
        <begin position="89"/>
        <end position="107"/>
    </location>
</feature>
<evidence type="ECO:0000256" key="1">
    <source>
        <dbReference type="ARBA" id="ARBA00004141"/>
    </source>
</evidence>
<dbReference type="Proteomes" id="UP000076632">
    <property type="component" value="Unassembled WGS sequence"/>
</dbReference>
<dbReference type="RefSeq" id="XP_018192010.1">
    <property type="nucleotide sequence ID" value="XM_018330730.1"/>
</dbReference>
<evidence type="ECO:0000313" key="8">
    <source>
        <dbReference type="EMBL" id="KZF26455.1"/>
    </source>
</evidence>
<sequence length="442" mass="50942">MFSLLNPFLLLIAVTQCPMATSEIIMAWTKSPSAIVPIAYLAGASIIFYFAFNVSPPLRLLCLPFLCLFASWSVATMQNFTWPEGLGNLWGLSILIWIPHVLSVFFIETDTRMVTTSFDGMSITTPKKWDMMAAYKLLFNTRLINTLQQAPGMKRARRPMTMLEFLVTRLSKLFVYWLLHTQIEPLLYPKFFLPFSAEDFAPSRQVYFRRLLSFSQTAGPPVTLRETLLRATVVLHWIFSAVYEIDSAHTFLSILFVAVLRVDKPSEWPPLFGSLLQAYNLRRFWAHFWHRIAYRPYTNVGKLVSRQILSLKPRSGADNAVVAFTVFFVSGLVHSLISWCAGDKHFYMLDTLFFICNFAAGAVEVFVSKHASVLKTIDQYHWLQNPKRQATLMVCSKAAGLVWVFGFFFWILPKWQYPRVYHQLQYLTNLNRLRTALFGGER</sequence>
<organism evidence="8 9">
    <name type="scientific">Xylona heveae (strain CBS 132557 / TC161)</name>
    <dbReference type="NCBI Taxonomy" id="1328760"/>
    <lineage>
        <taxon>Eukaryota</taxon>
        <taxon>Fungi</taxon>
        <taxon>Dikarya</taxon>
        <taxon>Ascomycota</taxon>
        <taxon>Pezizomycotina</taxon>
        <taxon>Xylonomycetes</taxon>
        <taxon>Xylonales</taxon>
        <taxon>Xylonaceae</taxon>
        <taxon>Xylona</taxon>
    </lineage>
</organism>
<gene>
    <name evidence="8" type="ORF">L228DRAFT_235525</name>
</gene>
<dbReference type="OMA" id="GRFWHRI"/>
<keyword evidence="9" id="KW-1185">Reference proteome</keyword>
<feature type="transmembrane region" description="Helical" evidence="5">
    <location>
        <begin position="345"/>
        <end position="367"/>
    </location>
</feature>
<dbReference type="Pfam" id="PF13813">
    <property type="entry name" value="MBOAT_2"/>
    <property type="match status" value="1"/>
</dbReference>
<feature type="transmembrane region" description="Helical" evidence="5">
    <location>
        <begin position="320"/>
        <end position="339"/>
    </location>
</feature>
<keyword evidence="4 5" id="KW-0472">Membrane</keyword>
<dbReference type="GO" id="GO:0016020">
    <property type="term" value="C:membrane"/>
    <property type="evidence" value="ECO:0007669"/>
    <property type="project" value="UniProtKB-SubCell"/>
</dbReference>
<evidence type="ECO:0000313" key="9">
    <source>
        <dbReference type="Proteomes" id="UP000076632"/>
    </source>
</evidence>
<comment type="subcellular location">
    <subcellularLocation>
        <location evidence="1">Membrane</location>
        <topology evidence="1">Multi-pass membrane protein</topology>
    </subcellularLocation>
</comment>
<accession>A0A165JNK9</accession>
<reference evidence="8 9" key="1">
    <citation type="journal article" date="2016" name="Fungal Biol.">
        <title>The genome of Xylona heveae provides a window into fungal endophytism.</title>
        <authorList>
            <person name="Gazis R."/>
            <person name="Kuo A."/>
            <person name="Riley R."/>
            <person name="LaButti K."/>
            <person name="Lipzen A."/>
            <person name="Lin J."/>
            <person name="Amirebrahimi M."/>
            <person name="Hesse C.N."/>
            <person name="Spatafora J.W."/>
            <person name="Henrissat B."/>
            <person name="Hainaut M."/>
            <person name="Grigoriev I.V."/>
            <person name="Hibbett D.S."/>
        </authorList>
    </citation>
    <scope>NUCLEOTIDE SEQUENCE [LARGE SCALE GENOMIC DNA]</scope>
    <source>
        <strain evidence="8 9">TC161</strain>
    </source>
</reference>
<dbReference type="AlphaFoldDB" id="A0A165JNK9"/>
<protein>
    <recommendedName>
        <fullName evidence="7">Wax synthase domain-containing protein</fullName>
    </recommendedName>
</protein>